<gene>
    <name evidence="1" type="ORF">DB745_04995</name>
    <name evidence="2" type="ORF">DIZ81_06595</name>
</gene>
<evidence type="ECO:0000313" key="4">
    <source>
        <dbReference type="Proteomes" id="UP000306421"/>
    </source>
</evidence>
<evidence type="ECO:0000313" key="2">
    <source>
        <dbReference type="EMBL" id="TID43153.1"/>
    </source>
</evidence>
<evidence type="ECO:0000313" key="1">
    <source>
        <dbReference type="EMBL" id="PUT48328.1"/>
    </source>
</evidence>
<dbReference type="Proteomes" id="UP000306421">
    <property type="component" value="Unassembled WGS sequence"/>
</dbReference>
<dbReference type="Proteomes" id="UP000251035">
    <property type="component" value="Unassembled WGS sequence"/>
</dbReference>
<sequence length="276" mass="31529">MSSQVFHSFVCGEPMRPFFRPALIVIMALSAFITPSRQLAAMPGLLYWAWEAPQEMTSINPRQSGIAELAASIYIKGNHPVYHLRQQPLRAPDAVYRVAVIHVEARPRWKPQLDKPMAEKMALEIKTIYQKKHYDVLQIDFEASSAQRTFYQQLLGALRQRMGNEQVISITALASWCTSDPWIARARLPVDQVVPMYFSLNRDRRERQGFIHSFPHTMARLAPECQSAIGLATFEPWPFPLRATVPVFVFTNGSWNPHTLKQAEQLAFTVQHGKTL</sequence>
<dbReference type="EMBL" id="QCXM01000004">
    <property type="protein sequence ID" value="PUT48328.1"/>
    <property type="molecule type" value="Genomic_DNA"/>
</dbReference>
<proteinExistence type="predicted"/>
<keyword evidence="3" id="KW-1185">Reference proteome</keyword>
<reference evidence="1 3" key="1">
    <citation type="submission" date="2018-04" db="EMBL/GenBank/DDBJ databases">
        <title>Whole genome sequence comparison of clinical and drinking water Legionella pneumophila isolates associated with the Flint Water Crisis.</title>
        <authorList>
            <person name="Garner E."/>
            <person name="Brown C."/>
            <person name="Schwake O."/>
            <person name="Coil D."/>
            <person name="Jospin G."/>
            <person name="Eisen J."/>
            <person name="Edwards M."/>
            <person name="Pruden A."/>
        </authorList>
    </citation>
    <scope>NUCLEOTIDE SEQUENCE [LARGE SCALE GENOMIC DNA]</scope>
    <source>
        <strain evidence="1 3">Genessee03</strain>
    </source>
</reference>
<reference evidence="2 4" key="2">
    <citation type="submission" date="2018-04" db="EMBL/GenBank/DDBJ databases">
        <title>Whole genome sequence comparison of clinical and drinking water Legionella pneumophila isolates.</title>
        <authorList>
            <person name="Garner E."/>
        </authorList>
    </citation>
    <scope>NUCLEOTIDE SEQUENCE [LARGE SCALE GENOMIC DNA]</scope>
    <source>
        <strain evidence="2 4">WH02</strain>
    </source>
</reference>
<protein>
    <submittedName>
        <fullName evidence="2">DUF3142 domain-containing protein</fullName>
    </submittedName>
</protein>
<accession>A0AB38N684</accession>
<name>A0AB38N684_9GAMM</name>
<dbReference type="EMBL" id="QFGG01000005">
    <property type="protein sequence ID" value="TID43153.1"/>
    <property type="molecule type" value="Genomic_DNA"/>
</dbReference>
<organism evidence="2 4">
    <name type="scientific">Legionella taurinensis</name>
    <dbReference type="NCBI Taxonomy" id="70611"/>
    <lineage>
        <taxon>Bacteria</taxon>
        <taxon>Pseudomonadati</taxon>
        <taxon>Pseudomonadota</taxon>
        <taxon>Gammaproteobacteria</taxon>
        <taxon>Legionellales</taxon>
        <taxon>Legionellaceae</taxon>
        <taxon>Legionella</taxon>
    </lineage>
</organism>
<evidence type="ECO:0000313" key="3">
    <source>
        <dbReference type="Proteomes" id="UP000251035"/>
    </source>
</evidence>
<comment type="caution">
    <text evidence="2">The sequence shown here is derived from an EMBL/GenBank/DDBJ whole genome shotgun (WGS) entry which is preliminary data.</text>
</comment>
<dbReference type="AlphaFoldDB" id="A0AB38N684"/>